<protein>
    <submittedName>
        <fullName evidence="1">Uncharacterized protein</fullName>
    </submittedName>
</protein>
<reference evidence="1 2" key="1">
    <citation type="journal article" date="2024" name="Ann. Entomol. Soc. Am.">
        <title>Genomic analyses of the southern and eastern yellowjacket wasps (Hymenoptera: Vespidae) reveal evolutionary signatures of social life.</title>
        <authorList>
            <person name="Catto M.A."/>
            <person name="Caine P.B."/>
            <person name="Orr S.E."/>
            <person name="Hunt B.G."/>
            <person name="Goodisman M.A.D."/>
        </authorList>
    </citation>
    <scope>NUCLEOTIDE SEQUENCE [LARGE SCALE GENOMIC DNA]</scope>
    <source>
        <strain evidence="1">233</strain>
        <tissue evidence="1">Head and thorax</tissue>
    </source>
</reference>
<comment type="caution">
    <text evidence="1">The sequence shown here is derived from an EMBL/GenBank/DDBJ whole genome shotgun (WGS) entry which is preliminary data.</text>
</comment>
<dbReference type="AlphaFoldDB" id="A0ABD2APX2"/>
<dbReference type="Proteomes" id="UP001607302">
    <property type="component" value="Unassembled WGS sequence"/>
</dbReference>
<evidence type="ECO:0000313" key="1">
    <source>
        <dbReference type="EMBL" id="KAL2722669.1"/>
    </source>
</evidence>
<dbReference type="EMBL" id="JAUDFV010000141">
    <property type="protein sequence ID" value="KAL2722669.1"/>
    <property type="molecule type" value="Genomic_DNA"/>
</dbReference>
<organism evidence="1 2">
    <name type="scientific">Vespula squamosa</name>
    <name type="common">Southern yellow jacket</name>
    <name type="synonym">Wasp</name>
    <dbReference type="NCBI Taxonomy" id="30214"/>
    <lineage>
        <taxon>Eukaryota</taxon>
        <taxon>Metazoa</taxon>
        <taxon>Ecdysozoa</taxon>
        <taxon>Arthropoda</taxon>
        <taxon>Hexapoda</taxon>
        <taxon>Insecta</taxon>
        <taxon>Pterygota</taxon>
        <taxon>Neoptera</taxon>
        <taxon>Endopterygota</taxon>
        <taxon>Hymenoptera</taxon>
        <taxon>Apocrita</taxon>
        <taxon>Aculeata</taxon>
        <taxon>Vespoidea</taxon>
        <taxon>Vespidae</taxon>
        <taxon>Vespinae</taxon>
        <taxon>Vespula</taxon>
    </lineage>
</organism>
<accession>A0ABD2APX2</accession>
<proteinExistence type="predicted"/>
<name>A0ABD2APX2_VESSQ</name>
<evidence type="ECO:0000313" key="2">
    <source>
        <dbReference type="Proteomes" id="UP001607302"/>
    </source>
</evidence>
<gene>
    <name evidence="1" type="ORF">V1478_009532</name>
</gene>
<sequence>MFALRKIMIRFSDPFKTQQNVIRNVHTKNLRSLNACNIDKYEHMTDCDSYRSNFLLQCDE</sequence>
<keyword evidence="2" id="KW-1185">Reference proteome</keyword>